<feature type="domain" description="HTH lacI-type" evidence="5">
    <location>
        <begin position="22"/>
        <end position="76"/>
    </location>
</feature>
<dbReference type="Proteomes" id="UP001589568">
    <property type="component" value="Unassembled WGS sequence"/>
</dbReference>
<proteinExistence type="predicted"/>
<feature type="compositionally biased region" description="Basic residues" evidence="4">
    <location>
        <begin position="1"/>
        <end position="11"/>
    </location>
</feature>
<feature type="region of interest" description="Disordered" evidence="4">
    <location>
        <begin position="1"/>
        <end position="20"/>
    </location>
</feature>
<dbReference type="InterPro" id="IPR028082">
    <property type="entry name" value="Peripla_BP_I"/>
</dbReference>
<dbReference type="PROSITE" id="PS50932">
    <property type="entry name" value="HTH_LACI_2"/>
    <property type="match status" value="1"/>
</dbReference>
<dbReference type="InterPro" id="IPR000843">
    <property type="entry name" value="HTH_LacI"/>
</dbReference>
<dbReference type="SUPFAM" id="SSF47413">
    <property type="entry name" value="lambda repressor-like DNA-binding domains"/>
    <property type="match status" value="1"/>
</dbReference>
<evidence type="ECO:0000313" key="7">
    <source>
        <dbReference type="Proteomes" id="UP001589568"/>
    </source>
</evidence>
<evidence type="ECO:0000256" key="2">
    <source>
        <dbReference type="ARBA" id="ARBA00023125"/>
    </source>
</evidence>
<dbReference type="Pfam" id="PF13377">
    <property type="entry name" value="Peripla_BP_3"/>
    <property type="match status" value="1"/>
</dbReference>
<dbReference type="PROSITE" id="PS00356">
    <property type="entry name" value="HTH_LACI_1"/>
    <property type="match status" value="1"/>
</dbReference>
<keyword evidence="2 6" id="KW-0238">DNA-binding</keyword>
<keyword evidence="3" id="KW-0804">Transcription</keyword>
<evidence type="ECO:0000259" key="5">
    <source>
        <dbReference type="PROSITE" id="PS50932"/>
    </source>
</evidence>
<evidence type="ECO:0000256" key="3">
    <source>
        <dbReference type="ARBA" id="ARBA00023163"/>
    </source>
</evidence>
<keyword evidence="1" id="KW-0805">Transcription regulation</keyword>
<dbReference type="CDD" id="cd06267">
    <property type="entry name" value="PBP1_LacI_sugar_binding-like"/>
    <property type="match status" value="1"/>
</dbReference>
<dbReference type="InterPro" id="IPR010982">
    <property type="entry name" value="Lambda_DNA-bd_dom_sf"/>
</dbReference>
<gene>
    <name evidence="6" type="ORF">ACFFR3_43905</name>
</gene>
<sequence length="362" mass="38472">MAGHMAGHRAGHRPEREPRRRVTIADVARHAQVSTTAVSKVLRNAYGASPAMRDRVKAAIEELGYRPHAAARAMRGRTFTIGVLIPHVRNPFFADVLDGVGEQLGGSGYQAILVQGGSTDLAAESRAVEALIDRQVDGILMIAPITPKSRLEEVAGEMPLIVLGRHERSSAYDAVFDDDDAGTELVVRHLIELGHRRIGHISQRNAGRGKPVALPHLTRAETYRRVMTEHGLEGEIAIATTSWTEEGGYDGTRELLARSPRPTAIFAGADQAAFGALSALHEAGLSVPGDVSVAGYDNTRLAAMANISLTSVDQDGTLMGRTAARLLLERVEGRTAAMRFSVTPALVPRLSTGPAPGSGAGA</sequence>
<name>A0ABV5P1Y7_9ACTN</name>
<reference evidence="6 7" key="1">
    <citation type="submission" date="2024-09" db="EMBL/GenBank/DDBJ databases">
        <authorList>
            <person name="Sun Q."/>
            <person name="Mori K."/>
        </authorList>
    </citation>
    <scope>NUCLEOTIDE SEQUENCE [LARGE SCALE GENOMIC DNA]</scope>
    <source>
        <strain evidence="6 7">JCM 3324</strain>
    </source>
</reference>
<dbReference type="SUPFAM" id="SSF53822">
    <property type="entry name" value="Periplasmic binding protein-like I"/>
    <property type="match status" value="1"/>
</dbReference>
<dbReference type="Pfam" id="PF00356">
    <property type="entry name" value="LacI"/>
    <property type="match status" value="1"/>
</dbReference>
<dbReference type="InterPro" id="IPR046335">
    <property type="entry name" value="LacI/GalR-like_sensor"/>
</dbReference>
<protein>
    <submittedName>
        <fullName evidence="6">LacI family DNA-binding transcriptional regulator</fullName>
    </submittedName>
</protein>
<dbReference type="GO" id="GO:0003677">
    <property type="term" value="F:DNA binding"/>
    <property type="evidence" value="ECO:0007669"/>
    <property type="project" value="UniProtKB-KW"/>
</dbReference>
<dbReference type="Gene3D" id="3.40.50.2300">
    <property type="match status" value="2"/>
</dbReference>
<dbReference type="PANTHER" id="PTHR30146:SF109">
    <property type="entry name" value="HTH-TYPE TRANSCRIPTIONAL REGULATOR GALS"/>
    <property type="match status" value="1"/>
</dbReference>
<evidence type="ECO:0000313" key="6">
    <source>
        <dbReference type="EMBL" id="MFB9476481.1"/>
    </source>
</evidence>
<dbReference type="Gene3D" id="1.10.260.40">
    <property type="entry name" value="lambda repressor-like DNA-binding domains"/>
    <property type="match status" value="1"/>
</dbReference>
<dbReference type="EMBL" id="JBHMCF010000051">
    <property type="protein sequence ID" value="MFB9476481.1"/>
    <property type="molecule type" value="Genomic_DNA"/>
</dbReference>
<dbReference type="SMART" id="SM00354">
    <property type="entry name" value="HTH_LACI"/>
    <property type="match status" value="1"/>
</dbReference>
<dbReference type="PANTHER" id="PTHR30146">
    <property type="entry name" value="LACI-RELATED TRANSCRIPTIONAL REPRESSOR"/>
    <property type="match status" value="1"/>
</dbReference>
<dbReference type="RefSeq" id="WP_379485068.1">
    <property type="nucleotide sequence ID" value="NZ_JBHMCF010000051.1"/>
</dbReference>
<comment type="caution">
    <text evidence="6">The sequence shown here is derived from an EMBL/GenBank/DDBJ whole genome shotgun (WGS) entry which is preliminary data.</text>
</comment>
<organism evidence="6 7">
    <name type="scientific">Nonomuraea salmonea</name>
    <dbReference type="NCBI Taxonomy" id="46181"/>
    <lineage>
        <taxon>Bacteria</taxon>
        <taxon>Bacillati</taxon>
        <taxon>Actinomycetota</taxon>
        <taxon>Actinomycetes</taxon>
        <taxon>Streptosporangiales</taxon>
        <taxon>Streptosporangiaceae</taxon>
        <taxon>Nonomuraea</taxon>
    </lineage>
</organism>
<evidence type="ECO:0000256" key="1">
    <source>
        <dbReference type="ARBA" id="ARBA00023015"/>
    </source>
</evidence>
<evidence type="ECO:0000256" key="4">
    <source>
        <dbReference type="SAM" id="MobiDB-lite"/>
    </source>
</evidence>
<dbReference type="CDD" id="cd01392">
    <property type="entry name" value="HTH_LacI"/>
    <property type="match status" value="1"/>
</dbReference>
<keyword evidence="7" id="KW-1185">Reference proteome</keyword>
<accession>A0ABV5P1Y7</accession>